<dbReference type="InterPro" id="IPR029058">
    <property type="entry name" value="AB_hydrolase_fold"/>
</dbReference>
<evidence type="ECO:0000313" key="4">
    <source>
        <dbReference type="Proteomes" id="UP000218209"/>
    </source>
</evidence>
<sequence>MAFAATPASVRRPASVAAAVDAGGGRRPLPARRRHRRAAAASAAPRPATRPRVPPTAAATAAGAVGVVEPTAVGAAVVAPNPCFDIVWAAPPALPPAADGTGDGGGGNGSGDAPPPPPPPPLGAAQLDGGALTAAYTVASLTHRPSDTTSSWEQLTDSAVAALATVLARTRADRVTLVGESFGALVALRVAAAAPTGTIDTLTLLNSATAVAQPSLPAVTVRALTPLLPLLKADLVGGRLFYTAAAAVMWALLTDRTRLARGGASPGAGAGEPWEPPRGLDVRRAPLAATLHRTRLIRQFVAARWAADAALLDATAGVRGGVGLIASGRDRLLPSVAEADRLARVWKGGGVPVWRTVLPDSAHACLLEAGVRLVDLLAVHDTPAGGADAGAARARRDAPAEHHRGRGGDGGGRAAAAAAAAGSSRGEPQIPPPPAAYARMALVQRVLTPLRVATSPVFLHSSRVRDAAVAARVGGGRRASAGGGSPPRPLLFVGNHTSLGILDLPLLVTHLVATHGLALRSLAHPVHFDQFSAALPGWGALLTDLGAIPASPRNYVRLLASGQPTLLFPGGAREVATRSTDGKYELQWAEGSFVRAAARYGALIIPVASVGVEDATAIVADGPQMQAAPLVGNAVRAAVAAAGFDGADLMPLVAPTGGGERFYFSFGAPIDAAAFDGDADELFAAVKGGVEAEIRAALAYRDRDDGRYLRGRVLGGGGGPVNRALDKISFL</sequence>
<evidence type="ECO:0000313" key="3">
    <source>
        <dbReference type="EMBL" id="OSX79746.1"/>
    </source>
</evidence>
<feature type="region of interest" description="Disordered" evidence="1">
    <location>
        <begin position="1"/>
        <end position="57"/>
    </location>
</feature>
<dbReference type="Pfam" id="PF01553">
    <property type="entry name" value="Acyltransferase"/>
    <property type="match status" value="1"/>
</dbReference>
<dbReference type="EMBL" id="KV918786">
    <property type="protein sequence ID" value="OSX79746.1"/>
    <property type="molecule type" value="Genomic_DNA"/>
</dbReference>
<dbReference type="PANTHER" id="PTHR22753">
    <property type="entry name" value="TRANSMEMBRANE PROTEIN 68"/>
    <property type="match status" value="1"/>
</dbReference>
<reference evidence="3 4" key="1">
    <citation type="submission" date="2017-03" db="EMBL/GenBank/DDBJ databases">
        <title>WGS assembly of Porphyra umbilicalis.</title>
        <authorList>
            <person name="Brawley S.H."/>
            <person name="Blouin N.A."/>
            <person name="Ficko-Blean E."/>
            <person name="Wheeler G.L."/>
            <person name="Lohr M."/>
            <person name="Goodson H.V."/>
            <person name="Jenkins J.W."/>
            <person name="Blaby-Haas C.E."/>
            <person name="Helliwell K.E."/>
            <person name="Chan C."/>
            <person name="Marriage T."/>
            <person name="Bhattacharya D."/>
            <person name="Klein A.S."/>
            <person name="Badis Y."/>
            <person name="Brodie J."/>
            <person name="Cao Y."/>
            <person name="Collen J."/>
            <person name="Dittami S.M."/>
            <person name="Gachon C.M."/>
            <person name="Green B.R."/>
            <person name="Karpowicz S."/>
            <person name="Kim J.W."/>
            <person name="Kudahl U."/>
            <person name="Lin S."/>
            <person name="Michel G."/>
            <person name="Mittag M."/>
            <person name="Olson B.J."/>
            <person name="Pangilinan J."/>
            <person name="Peng Y."/>
            <person name="Qiu H."/>
            <person name="Shu S."/>
            <person name="Singer J.T."/>
            <person name="Smith A.G."/>
            <person name="Sprecher B.N."/>
            <person name="Wagner V."/>
            <person name="Wang W."/>
            <person name="Wang Z.-Y."/>
            <person name="Yan J."/>
            <person name="Yarish C."/>
            <person name="Zoeuner-Riek S."/>
            <person name="Zhuang Y."/>
            <person name="Zou Y."/>
            <person name="Lindquist E.A."/>
            <person name="Grimwood J."/>
            <person name="Barry K."/>
            <person name="Rokhsar D.S."/>
            <person name="Schmutz J."/>
            <person name="Stiller J.W."/>
            <person name="Grossman A.R."/>
            <person name="Prochnik S.E."/>
        </authorList>
    </citation>
    <scope>NUCLEOTIDE SEQUENCE [LARGE SCALE GENOMIC DNA]</scope>
    <source>
        <strain evidence="3">4086291</strain>
    </source>
</reference>
<feature type="compositionally biased region" description="Low complexity" evidence="1">
    <location>
        <begin position="39"/>
        <end position="57"/>
    </location>
</feature>
<feature type="compositionally biased region" description="Low complexity" evidence="1">
    <location>
        <begin position="7"/>
        <end position="21"/>
    </location>
</feature>
<accession>A0A1X6PG72</accession>
<dbReference type="SMART" id="SM00563">
    <property type="entry name" value="PlsC"/>
    <property type="match status" value="1"/>
</dbReference>
<dbReference type="SUPFAM" id="SSF53474">
    <property type="entry name" value="alpha/beta-Hydrolases"/>
    <property type="match status" value="1"/>
</dbReference>
<gene>
    <name evidence="3" type="ORF">BU14_0071s0001</name>
</gene>
<proteinExistence type="predicted"/>
<evidence type="ECO:0000256" key="1">
    <source>
        <dbReference type="SAM" id="MobiDB-lite"/>
    </source>
</evidence>
<organism evidence="3 4">
    <name type="scientific">Porphyra umbilicalis</name>
    <name type="common">Purple laver</name>
    <name type="synonym">Red alga</name>
    <dbReference type="NCBI Taxonomy" id="2786"/>
    <lineage>
        <taxon>Eukaryota</taxon>
        <taxon>Rhodophyta</taxon>
        <taxon>Bangiophyceae</taxon>
        <taxon>Bangiales</taxon>
        <taxon>Bangiaceae</taxon>
        <taxon>Porphyra</taxon>
    </lineage>
</organism>
<dbReference type="GO" id="GO:0016020">
    <property type="term" value="C:membrane"/>
    <property type="evidence" value="ECO:0007669"/>
    <property type="project" value="TreeGrafter"/>
</dbReference>
<dbReference type="Gene3D" id="3.40.50.1820">
    <property type="entry name" value="alpha/beta hydrolase"/>
    <property type="match status" value="1"/>
</dbReference>
<feature type="compositionally biased region" description="Pro residues" evidence="1">
    <location>
        <begin position="113"/>
        <end position="122"/>
    </location>
</feature>
<dbReference type="GO" id="GO:0016746">
    <property type="term" value="F:acyltransferase activity"/>
    <property type="evidence" value="ECO:0007669"/>
    <property type="project" value="InterPro"/>
</dbReference>
<dbReference type="Proteomes" id="UP000218209">
    <property type="component" value="Unassembled WGS sequence"/>
</dbReference>
<dbReference type="AlphaFoldDB" id="A0A1X6PG72"/>
<dbReference type="OrthoDB" id="5946at2759"/>
<dbReference type="InterPro" id="IPR002123">
    <property type="entry name" value="Plipid/glycerol_acylTrfase"/>
</dbReference>
<name>A0A1X6PG72_PORUM</name>
<evidence type="ECO:0000259" key="2">
    <source>
        <dbReference type="SMART" id="SM00563"/>
    </source>
</evidence>
<feature type="region of interest" description="Disordered" evidence="1">
    <location>
        <begin position="385"/>
        <end position="433"/>
    </location>
</feature>
<feature type="compositionally biased region" description="Basic residues" evidence="1">
    <location>
        <begin position="29"/>
        <end position="38"/>
    </location>
</feature>
<feature type="domain" description="Phospholipid/glycerol acyltransferase" evidence="2">
    <location>
        <begin position="490"/>
        <end position="612"/>
    </location>
</feature>
<feature type="compositionally biased region" description="Low complexity" evidence="1">
    <location>
        <begin position="414"/>
        <end position="426"/>
    </location>
</feature>
<keyword evidence="4" id="KW-1185">Reference proteome</keyword>
<feature type="compositionally biased region" description="Gly residues" evidence="1">
    <location>
        <begin position="101"/>
        <end position="110"/>
    </location>
</feature>
<feature type="region of interest" description="Disordered" evidence="1">
    <location>
        <begin position="95"/>
        <end position="124"/>
    </location>
</feature>
<protein>
    <recommendedName>
        <fullName evidence="2">Phospholipid/glycerol acyltransferase domain-containing protein</fullName>
    </recommendedName>
</protein>
<dbReference type="PANTHER" id="PTHR22753:SF48">
    <property type="entry name" value="PHOSPHOLIPID_GLYCEROL ACYLTRANSFERASE DOMAIN-CONTAINING PROTEIN"/>
    <property type="match status" value="1"/>
</dbReference>